<proteinExistence type="predicted"/>
<protein>
    <recommendedName>
        <fullName evidence="3">Guanylate-binding protein N-terminal domain-containing protein</fullName>
    </recommendedName>
</protein>
<keyword evidence="2" id="KW-1185">Reference proteome</keyword>
<dbReference type="InterPro" id="IPR027417">
    <property type="entry name" value="P-loop_NTPase"/>
</dbReference>
<accession>W4JTK5</accession>
<evidence type="ECO:0008006" key="3">
    <source>
        <dbReference type="Google" id="ProtNLM"/>
    </source>
</evidence>
<dbReference type="HOGENOM" id="CLU_1165957_0_0_1"/>
<dbReference type="eggNOG" id="ENOG502QUF5">
    <property type="taxonomic scope" value="Eukaryota"/>
</dbReference>
<dbReference type="GeneID" id="20667815"/>
<dbReference type="AlphaFoldDB" id="W4JTK5"/>
<evidence type="ECO:0000313" key="1">
    <source>
        <dbReference type="EMBL" id="ETW76226.1"/>
    </source>
</evidence>
<dbReference type="Gene3D" id="3.40.50.300">
    <property type="entry name" value="P-loop containing nucleotide triphosphate hydrolases"/>
    <property type="match status" value="1"/>
</dbReference>
<dbReference type="InParanoid" id="W4JTK5"/>
<organism evidence="1 2">
    <name type="scientific">Heterobasidion irregulare (strain TC 32-1)</name>
    <dbReference type="NCBI Taxonomy" id="747525"/>
    <lineage>
        <taxon>Eukaryota</taxon>
        <taxon>Fungi</taxon>
        <taxon>Dikarya</taxon>
        <taxon>Basidiomycota</taxon>
        <taxon>Agaricomycotina</taxon>
        <taxon>Agaricomycetes</taxon>
        <taxon>Russulales</taxon>
        <taxon>Bondarzewiaceae</taxon>
        <taxon>Heterobasidion</taxon>
        <taxon>Heterobasidion annosum species complex</taxon>
    </lineage>
</organism>
<dbReference type="RefSeq" id="XP_009552432.1">
    <property type="nucleotide sequence ID" value="XM_009554137.1"/>
</dbReference>
<name>W4JTK5_HETIT</name>
<dbReference type="Proteomes" id="UP000030671">
    <property type="component" value="Unassembled WGS sequence"/>
</dbReference>
<dbReference type="SUPFAM" id="SSF52540">
    <property type="entry name" value="P-loop containing nucleoside triphosphate hydrolases"/>
    <property type="match status" value="1"/>
</dbReference>
<dbReference type="KEGG" id="hir:HETIRDRAFT_162985"/>
<dbReference type="STRING" id="747525.W4JTK5"/>
<evidence type="ECO:0000313" key="2">
    <source>
        <dbReference type="Proteomes" id="UP000030671"/>
    </source>
</evidence>
<dbReference type="EMBL" id="KI925465">
    <property type="protein sequence ID" value="ETW76226.1"/>
    <property type="molecule type" value="Genomic_DNA"/>
</dbReference>
<sequence>MGEQSVGKSYALNHFVDTSFAGSAMRTTEGVWMSVTPTHSALVVALDFKGVHSIERSPQEDALLVLFRNNFALSRDIAGLFTSFQSSSSILDPASNPGIFNGTLCIIIRDVVDSDAREIVNKFVTGHSTFKQINLRHAWLLTSRFSLKFQKIVEDEKEENFISRLHRGRINIVPWPVINSPRFYSLFGQLKKQLEQQHVSHSSAGVFLHTLKTLMAKLKANDWGALDHECLIWGTNFV</sequence>
<dbReference type="OrthoDB" id="2343366at2759"/>
<gene>
    <name evidence="1" type="ORF">HETIRDRAFT_162985</name>
</gene>
<reference evidence="1 2" key="1">
    <citation type="journal article" date="2012" name="New Phytol.">
        <title>Insight into trade-off between wood decay and parasitism from the genome of a fungal forest pathogen.</title>
        <authorList>
            <person name="Olson A."/>
            <person name="Aerts A."/>
            <person name="Asiegbu F."/>
            <person name="Belbahri L."/>
            <person name="Bouzid O."/>
            <person name="Broberg A."/>
            <person name="Canback B."/>
            <person name="Coutinho P.M."/>
            <person name="Cullen D."/>
            <person name="Dalman K."/>
            <person name="Deflorio G."/>
            <person name="van Diepen L.T."/>
            <person name="Dunand C."/>
            <person name="Duplessis S."/>
            <person name="Durling M."/>
            <person name="Gonthier P."/>
            <person name="Grimwood J."/>
            <person name="Fossdal C.G."/>
            <person name="Hansson D."/>
            <person name="Henrissat B."/>
            <person name="Hietala A."/>
            <person name="Himmelstrand K."/>
            <person name="Hoffmeister D."/>
            <person name="Hogberg N."/>
            <person name="James T.Y."/>
            <person name="Karlsson M."/>
            <person name="Kohler A."/>
            <person name="Kues U."/>
            <person name="Lee Y.H."/>
            <person name="Lin Y.C."/>
            <person name="Lind M."/>
            <person name="Lindquist E."/>
            <person name="Lombard V."/>
            <person name="Lucas S."/>
            <person name="Lunden K."/>
            <person name="Morin E."/>
            <person name="Murat C."/>
            <person name="Park J."/>
            <person name="Raffaello T."/>
            <person name="Rouze P."/>
            <person name="Salamov A."/>
            <person name="Schmutz J."/>
            <person name="Solheim H."/>
            <person name="Stahlberg J."/>
            <person name="Velez H."/>
            <person name="de Vries R.P."/>
            <person name="Wiebenga A."/>
            <person name="Woodward S."/>
            <person name="Yakovlev I."/>
            <person name="Garbelotto M."/>
            <person name="Martin F."/>
            <person name="Grigoriev I.V."/>
            <person name="Stenlid J."/>
        </authorList>
    </citation>
    <scope>NUCLEOTIDE SEQUENCE [LARGE SCALE GENOMIC DNA]</scope>
    <source>
        <strain evidence="1 2">TC 32-1</strain>
    </source>
</reference>